<proteinExistence type="predicted"/>
<feature type="region of interest" description="Disordered" evidence="1">
    <location>
        <begin position="93"/>
        <end position="154"/>
    </location>
</feature>
<dbReference type="EMBL" id="CP108222">
    <property type="protein sequence ID" value="WTT19845.1"/>
    <property type="molecule type" value="Genomic_DNA"/>
</dbReference>
<feature type="region of interest" description="Disordered" evidence="1">
    <location>
        <begin position="16"/>
        <end position="54"/>
    </location>
</feature>
<feature type="compositionally biased region" description="Basic and acidic residues" evidence="1">
    <location>
        <begin position="38"/>
        <end position="47"/>
    </location>
</feature>
<sequence>MKIGYSFWGFLGPGITDTPDGGRSHRRPLAPLPDSDEPANRTGHDDAGAGDEELPFVDTRLHEVVVLGAPYDSGELVLGTTDRAGHPITIRSAGPVRIPRTGRKPLLDTPATTDTGSDSPHPRQRARTERIAANPDAHRPPSAPAGYRPCGPNHRTTTTRTCTVESSGVAPRARAADRCGVHVLRLPVGGGW</sequence>
<accession>A0AAU2A613</accession>
<dbReference type="AlphaFoldDB" id="A0AAU2A613"/>
<evidence type="ECO:0000256" key="1">
    <source>
        <dbReference type="SAM" id="MobiDB-lite"/>
    </source>
</evidence>
<name>A0AAU2A613_9ACTN</name>
<organism evidence="2">
    <name type="scientific">Streptomyces sp. NBC_00093</name>
    <dbReference type="NCBI Taxonomy" id="2975649"/>
    <lineage>
        <taxon>Bacteria</taxon>
        <taxon>Bacillati</taxon>
        <taxon>Actinomycetota</taxon>
        <taxon>Actinomycetes</taxon>
        <taxon>Kitasatosporales</taxon>
        <taxon>Streptomycetaceae</taxon>
        <taxon>Streptomyces</taxon>
    </lineage>
</organism>
<reference evidence="2" key="1">
    <citation type="submission" date="2022-10" db="EMBL/GenBank/DDBJ databases">
        <title>The complete genomes of actinobacterial strains from the NBC collection.</title>
        <authorList>
            <person name="Joergensen T.S."/>
            <person name="Alvarez Arevalo M."/>
            <person name="Sterndorff E.B."/>
            <person name="Faurdal D."/>
            <person name="Vuksanovic O."/>
            <person name="Mourched A.-S."/>
            <person name="Charusanti P."/>
            <person name="Shaw S."/>
            <person name="Blin K."/>
            <person name="Weber T."/>
        </authorList>
    </citation>
    <scope>NUCLEOTIDE SEQUENCE</scope>
    <source>
        <strain evidence="2">NBC_00093</strain>
    </source>
</reference>
<evidence type="ECO:0000313" key="2">
    <source>
        <dbReference type="EMBL" id="WTT19845.1"/>
    </source>
</evidence>
<protein>
    <submittedName>
        <fullName evidence="2">Uncharacterized protein</fullName>
    </submittedName>
</protein>
<gene>
    <name evidence="2" type="ORF">OHA22_32125</name>
</gene>